<dbReference type="Proteomes" id="UP000593561">
    <property type="component" value="Unassembled WGS sequence"/>
</dbReference>
<sequence>MANQLIRLDDKYISDVQLQMPEDWILETYINNLSEGASDVIYGHLRDARFLYVARMLRELNWIPTY</sequence>
<comment type="caution">
    <text evidence="1">The sequence shown here is derived from an EMBL/GenBank/DDBJ whole genome shotgun (WGS) entry which is preliminary data.</text>
</comment>
<gene>
    <name evidence="1" type="ORF">Godav_001016</name>
</gene>
<protein>
    <submittedName>
        <fullName evidence="1">Uncharacterized protein</fullName>
    </submittedName>
</protein>
<name>A0A7J8T1H5_GOSDV</name>
<accession>A0A7J8T1H5</accession>
<organism evidence="1 2">
    <name type="scientific">Gossypium davidsonii</name>
    <name type="common">Davidson's cotton</name>
    <name type="synonym">Gossypium klotzschianum subsp. davidsonii</name>
    <dbReference type="NCBI Taxonomy" id="34287"/>
    <lineage>
        <taxon>Eukaryota</taxon>
        <taxon>Viridiplantae</taxon>
        <taxon>Streptophyta</taxon>
        <taxon>Embryophyta</taxon>
        <taxon>Tracheophyta</taxon>
        <taxon>Spermatophyta</taxon>
        <taxon>Magnoliopsida</taxon>
        <taxon>eudicotyledons</taxon>
        <taxon>Gunneridae</taxon>
        <taxon>Pentapetalae</taxon>
        <taxon>rosids</taxon>
        <taxon>malvids</taxon>
        <taxon>Malvales</taxon>
        <taxon>Malvaceae</taxon>
        <taxon>Malvoideae</taxon>
        <taxon>Gossypium</taxon>
    </lineage>
</organism>
<dbReference type="AlphaFoldDB" id="A0A7J8T1H5"/>
<dbReference type="EMBL" id="JABFAC010000013">
    <property type="protein sequence ID" value="MBA0632228.1"/>
    <property type="molecule type" value="Genomic_DNA"/>
</dbReference>
<keyword evidence="2" id="KW-1185">Reference proteome</keyword>
<reference evidence="1 2" key="1">
    <citation type="journal article" date="2019" name="Genome Biol. Evol.">
        <title>Insights into the evolution of the New World diploid cottons (Gossypium, subgenus Houzingenia) based on genome sequencing.</title>
        <authorList>
            <person name="Grover C.E."/>
            <person name="Arick M.A. 2nd"/>
            <person name="Thrash A."/>
            <person name="Conover J.L."/>
            <person name="Sanders W.S."/>
            <person name="Peterson D.G."/>
            <person name="Frelichowski J.E."/>
            <person name="Scheffler J.A."/>
            <person name="Scheffler B.E."/>
            <person name="Wendel J.F."/>
        </authorList>
    </citation>
    <scope>NUCLEOTIDE SEQUENCE [LARGE SCALE GENOMIC DNA]</scope>
    <source>
        <strain evidence="1">27</strain>
        <tissue evidence="1">Leaf</tissue>
    </source>
</reference>
<proteinExistence type="predicted"/>
<evidence type="ECO:0000313" key="1">
    <source>
        <dbReference type="EMBL" id="MBA0632228.1"/>
    </source>
</evidence>
<evidence type="ECO:0000313" key="2">
    <source>
        <dbReference type="Proteomes" id="UP000593561"/>
    </source>
</evidence>